<evidence type="ECO:0000256" key="2">
    <source>
        <dbReference type="ARBA" id="ARBA00003690"/>
    </source>
</evidence>
<dbReference type="PANTHER" id="PTHR24291:SF189">
    <property type="entry name" value="CYTOCHROME P450 4C3-RELATED"/>
    <property type="match status" value="1"/>
</dbReference>
<sequence length="167" mass="19059">MVPVDKLMHVVLDFQPFLDKVIQIAQENKGFTDEKIKHHLNNIISAGYDTTANSIIYCLMLLGHHQAVQDKLSREDVENDDVAKLVYLEAVLKESLRLYPVVPVVGRHTDVDLKLSRTFSMLSMKTTISHVVRRFRITADITKLVLQEDILLKPASGQHIILEPRIH</sequence>
<evidence type="ECO:0000313" key="14">
    <source>
        <dbReference type="EMBL" id="KOB77066.1"/>
    </source>
</evidence>
<accession>A0A0L7LPC2</accession>
<proteinExistence type="inferred from homology"/>
<keyword evidence="11" id="KW-0408">Iron</keyword>
<dbReference type="GO" id="GO:0005789">
    <property type="term" value="C:endoplasmic reticulum membrane"/>
    <property type="evidence" value="ECO:0007669"/>
    <property type="project" value="UniProtKB-SubCell"/>
</dbReference>
<dbReference type="GO" id="GO:0016705">
    <property type="term" value="F:oxidoreductase activity, acting on paired donors, with incorporation or reduction of molecular oxygen"/>
    <property type="evidence" value="ECO:0007669"/>
    <property type="project" value="InterPro"/>
</dbReference>
<evidence type="ECO:0000256" key="10">
    <source>
        <dbReference type="ARBA" id="ARBA00023002"/>
    </source>
</evidence>
<keyword evidence="8" id="KW-0256">Endoplasmic reticulum</keyword>
<comment type="similarity">
    <text evidence="5">Belongs to the cytochrome P450 family.</text>
</comment>
<dbReference type="Proteomes" id="UP000037510">
    <property type="component" value="Unassembled WGS sequence"/>
</dbReference>
<keyword evidence="13" id="KW-0472">Membrane</keyword>
<evidence type="ECO:0000256" key="11">
    <source>
        <dbReference type="ARBA" id="ARBA00023004"/>
    </source>
</evidence>
<reference evidence="14 15" key="1">
    <citation type="journal article" date="2015" name="Genome Biol. Evol.">
        <title>The genome of winter moth (Operophtera brumata) provides a genomic perspective on sexual dimorphism and phenology.</title>
        <authorList>
            <person name="Derks M.F."/>
            <person name="Smit S."/>
            <person name="Salis L."/>
            <person name="Schijlen E."/>
            <person name="Bossers A."/>
            <person name="Mateman C."/>
            <person name="Pijl A.S."/>
            <person name="de Ridder D."/>
            <person name="Groenen M.A."/>
            <person name="Visser M.E."/>
            <person name="Megens H.J."/>
        </authorList>
    </citation>
    <scope>NUCLEOTIDE SEQUENCE [LARGE SCALE GENOMIC DNA]</scope>
    <source>
        <strain evidence="14">WM2013NL</strain>
        <tissue evidence="14">Head and thorax</tissue>
    </source>
</reference>
<evidence type="ECO:0000313" key="15">
    <source>
        <dbReference type="Proteomes" id="UP000037510"/>
    </source>
</evidence>
<keyword evidence="10" id="KW-0560">Oxidoreductase</keyword>
<dbReference type="InterPro" id="IPR050196">
    <property type="entry name" value="Cytochrome_P450_Monoox"/>
</dbReference>
<comment type="function">
    <text evidence="2">May be involved in the metabolism of insect hormones and in the breakdown of synthetic insecticides.</text>
</comment>
<keyword evidence="15" id="KW-1185">Reference proteome</keyword>
<keyword evidence="7" id="KW-0479">Metal-binding</keyword>
<dbReference type="EMBL" id="JTDY01000461">
    <property type="protein sequence ID" value="KOB77066.1"/>
    <property type="molecule type" value="Genomic_DNA"/>
</dbReference>
<evidence type="ECO:0000256" key="7">
    <source>
        <dbReference type="ARBA" id="ARBA00022723"/>
    </source>
</evidence>
<evidence type="ECO:0000256" key="1">
    <source>
        <dbReference type="ARBA" id="ARBA00001971"/>
    </source>
</evidence>
<organism evidence="14 15">
    <name type="scientific">Operophtera brumata</name>
    <name type="common">Winter moth</name>
    <name type="synonym">Phalaena brumata</name>
    <dbReference type="NCBI Taxonomy" id="104452"/>
    <lineage>
        <taxon>Eukaryota</taxon>
        <taxon>Metazoa</taxon>
        <taxon>Ecdysozoa</taxon>
        <taxon>Arthropoda</taxon>
        <taxon>Hexapoda</taxon>
        <taxon>Insecta</taxon>
        <taxon>Pterygota</taxon>
        <taxon>Neoptera</taxon>
        <taxon>Endopterygota</taxon>
        <taxon>Lepidoptera</taxon>
        <taxon>Glossata</taxon>
        <taxon>Ditrysia</taxon>
        <taxon>Geometroidea</taxon>
        <taxon>Geometridae</taxon>
        <taxon>Larentiinae</taxon>
        <taxon>Operophtera</taxon>
    </lineage>
</organism>
<dbReference type="Pfam" id="PF00067">
    <property type="entry name" value="p450"/>
    <property type="match status" value="1"/>
</dbReference>
<dbReference type="InterPro" id="IPR001128">
    <property type="entry name" value="Cyt_P450"/>
</dbReference>
<protein>
    <submittedName>
        <fullName evidence="14">Putative cytochrome P450 4V2-like protein</fullName>
    </submittedName>
</protein>
<evidence type="ECO:0000256" key="12">
    <source>
        <dbReference type="ARBA" id="ARBA00023033"/>
    </source>
</evidence>
<dbReference type="SUPFAM" id="SSF48264">
    <property type="entry name" value="Cytochrome P450"/>
    <property type="match status" value="1"/>
</dbReference>
<comment type="cofactor">
    <cofactor evidence="1">
        <name>heme</name>
        <dbReference type="ChEBI" id="CHEBI:30413"/>
    </cofactor>
</comment>
<dbReference type="GO" id="GO:0020037">
    <property type="term" value="F:heme binding"/>
    <property type="evidence" value="ECO:0007669"/>
    <property type="project" value="InterPro"/>
</dbReference>
<evidence type="ECO:0000256" key="6">
    <source>
        <dbReference type="ARBA" id="ARBA00022617"/>
    </source>
</evidence>
<dbReference type="STRING" id="104452.A0A0L7LPC2"/>
<evidence type="ECO:0000256" key="8">
    <source>
        <dbReference type="ARBA" id="ARBA00022824"/>
    </source>
</evidence>
<keyword evidence="9" id="KW-0492">Microsome</keyword>
<dbReference type="AlphaFoldDB" id="A0A0L7LPC2"/>
<evidence type="ECO:0000256" key="5">
    <source>
        <dbReference type="ARBA" id="ARBA00010617"/>
    </source>
</evidence>
<dbReference type="PRINTS" id="PR00385">
    <property type="entry name" value="P450"/>
</dbReference>
<evidence type="ECO:0000256" key="3">
    <source>
        <dbReference type="ARBA" id="ARBA00004174"/>
    </source>
</evidence>
<comment type="subcellular location">
    <subcellularLocation>
        <location evidence="4">Endoplasmic reticulum membrane</location>
        <topology evidence="4">Peripheral membrane protein</topology>
    </subcellularLocation>
    <subcellularLocation>
        <location evidence="3">Microsome membrane</location>
        <topology evidence="3">Peripheral membrane protein</topology>
    </subcellularLocation>
</comment>
<name>A0A0L7LPC2_OPEBR</name>
<keyword evidence="6" id="KW-0349">Heme</keyword>
<dbReference type="InterPro" id="IPR036396">
    <property type="entry name" value="Cyt_P450_sf"/>
</dbReference>
<dbReference type="GO" id="GO:0004497">
    <property type="term" value="F:monooxygenase activity"/>
    <property type="evidence" value="ECO:0007669"/>
    <property type="project" value="UniProtKB-KW"/>
</dbReference>
<comment type="caution">
    <text evidence="14">The sequence shown here is derived from an EMBL/GenBank/DDBJ whole genome shotgun (WGS) entry which is preliminary data.</text>
</comment>
<evidence type="ECO:0000256" key="13">
    <source>
        <dbReference type="ARBA" id="ARBA00023136"/>
    </source>
</evidence>
<dbReference type="Gene3D" id="1.10.630.10">
    <property type="entry name" value="Cytochrome P450"/>
    <property type="match status" value="1"/>
</dbReference>
<evidence type="ECO:0000256" key="4">
    <source>
        <dbReference type="ARBA" id="ARBA00004406"/>
    </source>
</evidence>
<gene>
    <name evidence="14" type="ORF">OBRU01_04692</name>
</gene>
<dbReference type="PANTHER" id="PTHR24291">
    <property type="entry name" value="CYTOCHROME P450 FAMILY 4"/>
    <property type="match status" value="1"/>
</dbReference>
<dbReference type="GO" id="GO:0005506">
    <property type="term" value="F:iron ion binding"/>
    <property type="evidence" value="ECO:0007669"/>
    <property type="project" value="InterPro"/>
</dbReference>
<evidence type="ECO:0000256" key="9">
    <source>
        <dbReference type="ARBA" id="ARBA00022848"/>
    </source>
</evidence>
<keyword evidence="12" id="KW-0503">Monooxygenase</keyword>